<organism evidence="3 4">
    <name type="scientific">Streptomyces albus (strain ATCC 21838 / DSM 41398 / FERM P-419 / JCM 4703 / NBRC 107858)</name>
    <dbReference type="NCBI Taxonomy" id="1081613"/>
    <lineage>
        <taxon>Bacteria</taxon>
        <taxon>Bacillati</taxon>
        <taxon>Actinomycetota</taxon>
        <taxon>Actinomycetes</taxon>
        <taxon>Kitasatosporales</taxon>
        <taxon>Streptomycetaceae</taxon>
        <taxon>Streptomyces</taxon>
    </lineage>
</organism>
<dbReference type="GO" id="GO:0006208">
    <property type="term" value="P:pyrimidine nucleobase catabolic process"/>
    <property type="evidence" value="ECO:0007669"/>
    <property type="project" value="TreeGrafter"/>
</dbReference>
<dbReference type="InterPro" id="IPR050268">
    <property type="entry name" value="NADH-dep_flavin_reductase"/>
</dbReference>
<evidence type="ECO:0000313" key="4">
    <source>
        <dbReference type="Proteomes" id="UP000031523"/>
    </source>
</evidence>
<proteinExistence type="predicted"/>
<keyword evidence="4" id="KW-1185">Reference proteome</keyword>
<dbReference type="AlphaFoldDB" id="A0A0B5EPZ7"/>
<dbReference type="KEGG" id="sals:SLNWT_0959"/>
<protein>
    <submittedName>
        <fullName evidence="3">Flavin reductase domain-containing protein FMN-binding protein</fullName>
    </submittedName>
</protein>
<dbReference type="Pfam" id="PF01613">
    <property type="entry name" value="Flavin_Reduct"/>
    <property type="match status" value="1"/>
</dbReference>
<dbReference type="SUPFAM" id="SSF50475">
    <property type="entry name" value="FMN-binding split barrel"/>
    <property type="match status" value="1"/>
</dbReference>
<evidence type="ECO:0000313" key="3">
    <source>
        <dbReference type="EMBL" id="AJE81335.1"/>
    </source>
</evidence>
<dbReference type="GO" id="GO:0042602">
    <property type="term" value="F:riboflavin reductase (NADPH) activity"/>
    <property type="evidence" value="ECO:0007669"/>
    <property type="project" value="TreeGrafter"/>
</dbReference>
<dbReference type="SMART" id="SM00903">
    <property type="entry name" value="Flavin_Reduct"/>
    <property type="match status" value="1"/>
</dbReference>
<reference evidence="3 4" key="1">
    <citation type="submission" date="2015-01" db="EMBL/GenBank/DDBJ databases">
        <title>Enhanced salinomycin production by adjusting the supply of polyketide extender units in Streptomyce albus DSM 41398.</title>
        <authorList>
            <person name="Lu C."/>
        </authorList>
    </citation>
    <scope>NUCLEOTIDE SEQUENCE [LARGE SCALE GENOMIC DNA]</scope>
    <source>
        <strain evidence="4">ATCC 21838 / DSM 41398 / FERM P-419 / JCM 4703 / NBRC 107858</strain>
    </source>
</reference>
<accession>A0A0B5EPZ7</accession>
<dbReference type="Proteomes" id="UP000031523">
    <property type="component" value="Chromosome"/>
</dbReference>
<dbReference type="GO" id="GO:0010181">
    <property type="term" value="F:FMN binding"/>
    <property type="evidence" value="ECO:0007669"/>
    <property type="project" value="InterPro"/>
</dbReference>
<dbReference type="PANTHER" id="PTHR30466">
    <property type="entry name" value="FLAVIN REDUCTASE"/>
    <property type="match status" value="1"/>
</dbReference>
<dbReference type="Gene3D" id="2.30.110.10">
    <property type="entry name" value="Electron Transport, Fmn-binding Protein, Chain A"/>
    <property type="match status" value="1"/>
</dbReference>
<feature type="domain" description="Flavin reductase like" evidence="2">
    <location>
        <begin position="22"/>
        <end position="166"/>
    </location>
</feature>
<dbReference type="PANTHER" id="PTHR30466:SF1">
    <property type="entry name" value="FMN REDUCTASE (NADH) RUTF"/>
    <property type="match status" value="1"/>
</dbReference>
<sequence length="167" mass="17696">MTLTAASPVHTGVDPDRFRQAFRRYPAGVVVITADAGGGPVGFTATSLTSLSLTPPLASFGIATGSSSWPHIERAETAVVNFLAAEQQDVARRFATSGIDRFAAPTAWRRLDGGAPVLDGAAGWLRLAVEQLVPAGDHRIVIGRVEEVHLDESRTPLLFHNGGYLPL</sequence>
<name>A0A0B5EPZ7_STRA4</name>
<dbReference type="EMBL" id="CP010519">
    <property type="protein sequence ID" value="AJE81335.1"/>
    <property type="molecule type" value="Genomic_DNA"/>
</dbReference>
<dbReference type="InterPro" id="IPR002563">
    <property type="entry name" value="Flavin_Rdtase-like_dom"/>
</dbReference>
<evidence type="ECO:0000259" key="2">
    <source>
        <dbReference type="SMART" id="SM00903"/>
    </source>
</evidence>
<gene>
    <name evidence="3" type="ORF">SLNWT_0959</name>
</gene>
<dbReference type="InterPro" id="IPR012349">
    <property type="entry name" value="Split_barrel_FMN-bd"/>
</dbReference>
<evidence type="ECO:0000256" key="1">
    <source>
        <dbReference type="ARBA" id="ARBA00023002"/>
    </source>
</evidence>
<keyword evidence="1" id="KW-0560">Oxidoreductase</keyword>